<feature type="transmembrane region" description="Helical" evidence="8">
    <location>
        <begin position="401"/>
        <end position="425"/>
    </location>
</feature>
<evidence type="ECO:0000256" key="7">
    <source>
        <dbReference type="SAM" id="MobiDB-lite"/>
    </source>
</evidence>
<organism evidence="10 11">
    <name type="scientific">Corynebacterium xerosis</name>
    <dbReference type="NCBI Taxonomy" id="1725"/>
    <lineage>
        <taxon>Bacteria</taxon>
        <taxon>Bacillati</taxon>
        <taxon>Actinomycetota</taxon>
        <taxon>Actinomycetes</taxon>
        <taxon>Mycobacteriales</taxon>
        <taxon>Corynebacteriaceae</taxon>
        <taxon>Corynebacterium</taxon>
    </lineage>
</organism>
<proteinExistence type="predicted"/>
<keyword evidence="11" id="KW-1185">Reference proteome</keyword>
<feature type="transmembrane region" description="Helical" evidence="8">
    <location>
        <begin position="371"/>
        <end position="394"/>
    </location>
</feature>
<feature type="transmembrane region" description="Helical" evidence="8">
    <location>
        <begin position="530"/>
        <end position="552"/>
    </location>
</feature>
<dbReference type="InterPro" id="IPR051679">
    <property type="entry name" value="DASS-Related_Transporters"/>
</dbReference>
<evidence type="ECO:0000256" key="8">
    <source>
        <dbReference type="SAM" id="Phobius"/>
    </source>
</evidence>
<evidence type="ECO:0000256" key="6">
    <source>
        <dbReference type="ARBA" id="ARBA00023136"/>
    </source>
</evidence>
<feature type="transmembrane region" description="Helical" evidence="8">
    <location>
        <begin position="106"/>
        <end position="126"/>
    </location>
</feature>
<feature type="transmembrane region" description="Helical" evidence="8">
    <location>
        <begin position="162"/>
        <end position="185"/>
    </location>
</feature>
<evidence type="ECO:0000256" key="2">
    <source>
        <dbReference type="ARBA" id="ARBA00022448"/>
    </source>
</evidence>
<dbReference type="InterPro" id="IPR004680">
    <property type="entry name" value="Cit_transptr-like_dom"/>
</dbReference>
<keyword evidence="4" id="KW-0677">Repeat</keyword>
<evidence type="ECO:0000313" key="11">
    <source>
        <dbReference type="Proteomes" id="UP001558353"/>
    </source>
</evidence>
<dbReference type="EMBL" id="JAYWMA010000005">
    <property type="protein sequence ID" value="MEX3528656.1"/>
    <property type="molecule type" value="Genomic_DNA"/>
</dbReference>
<feature type="transmembrane region" description="Helical" evidence="8">
    <location>
        <begin position="133"/>
        <end position="150"/>
    </location>
</feature>
<evidence type="ECO:0000256" key="3">
    <source>
        <dbReference type="ARBA" id="ARBA00022692"/>
    </source>
</evidence>
<protein>
    <submittedName>
        <fullName evidence="10">SLC13 family permease</fullName>
    </submittedName>
</protein>
<feature type="transmembrane region" description="Helical" evidence="8">
    <location>
        <begin position="284"/>
        <end position="309"/>
    </location>
</feature>
<dbReference type="RefSeq" id="WP_368522391.1">
    <property type="nucleotide sequence ID" value="NZ_JAYWMA010000005.1"/>
</dbReference>
<keyword evidence="5 8" id="KW-1133">Transmembrane helix</keyword>
<feature type="transmembrane region" description="Helical" evidence="8">
    <location>
        <begin position="83"/>
        <end position="100"/>
    </location>
</feature>
<dbReference type="Proteomes" id="UP001558353">
    <property type="component" value="Unassembled WGS sequence"/>
</dbReference>
<evidence type="ECO:0000259" key="9">
    <source>
        <dbReference type="Pfam" id="PF03600"/>
    </source>
</evidence>
<gene>
    <name evidence="10" type="ORF">VVR64_06200</name>
</gene>
<dbReference type="Pfam" id="PF03600">
    <property type="entry name" value="CitMHS"/>
    <property type="match status" value="1"/>
</dbReference>
<feature type="region of interest" description="Disordered" evidence="7">
    <location>
        <begin position="1"/>
        <end position="66"/>
    </location>
</feature>
<feature type="transmembrane region" description="Helical" evidence="8">
    <location>
        <begin position="219"/>
        <end position="235"/>
    </location>
</feature>
<reference evidence="10 11" key="1">
    <citation type="journal article" date="2024" name="Fungal Genet. Biol.">
        <title>The porcine skin microbiome exhibits broad fungal antagonism.</title>
        <authorList>
            <person name="De La Cruz K.F."/>
            <person name="Townsend E.C."/>
            <person name="Alex Cheong J.Z."/>
            <person name="Salamzade R."/>
            <person name="Liu A."/>
            <person name="Sandstrom S."/>
            <person name="Davila E."/>
            <person name="Huang L."/>
            <person name="Xu K.H."/>
            <person name="Wu S.Y."/>
            <person name="Meudt J.J."/>
            <person name="Shanmuganayagam D."/>
            <person name="Gibson A.L.F."/>
            <person name="Kalan L.R."/>
        </authorList>
    </citation>
    <scope>NUCLEOTIDE SEQUENCE [LARGE SCALE GENOMIC DNA]</scope>
    <source>
        <strain evidence="10 11">LK2569</strain>
    </source>
</reference>
<accession>A0ABV3UUS8</accession>
<evidence type="ECO:0000256" key="5">
    <source>
        <dbReference type="ARBA" id="ARBA00022989"/>
    </source>
</evidence>
<comment type="caution">
    <text evidence="10">The sequence shown here is derived from an EMBL/GenBank/DDBJ whole genome shotgun (WGS) entry which is preliminary data.</text>
</comment>
<feature type="compositionally biased region" description="Low complexity" evidence="7">
    <location>
        <begin position="41"/>
        <end position="58"/>
    </location>
</feature>
<feature type="transmembrane region" description="Helical" evidence="8">
    <location>
        <begin position="197"/>
        <end position="213"/>
    </location>
</feature>
<evidence type="ECO:0000256" key="4">
    <source>
        <dbReference type="ARBA" id="ARBA00022737"/>
    </source>
</evidence>
<dbReference type="PANTHER" id="PTHR43652:SF2">
    <property type="entry name" value="BASIC AMINO ACID ANTIPORTER YFCC-RELATED"/>
    <property type="match status" value="1"/>
</dbReference>
<feature type="transmembrane region" description="Helical" evidence="8">
    <location>
        <begin position="437"/>
        <end position="457"/>
    </location>
</feature>
<evidence type="ECO:0000256" key="1">
    <source>
        <dbReference type="ARBA" id="ARBA00004141"/>
    </source>
</evidence>
<keyword evidence="2" id="KW-0813">Transport</keyword>
<keyword evidence="6 8" id="KW-0472">Membrane</keyword>
<evidence type="ECO:0000313" key="10">
    <source>
        <dbReference type="EMBL" id="MEX3528656.1"/>
    </source>
</evidence>
<dbReference type="PANTHER" id="PTHR43652">
    <property type="entry name" value="BASIC AMINO ACID ANTIPORTER YFCC-RELATED"/>
    <property type="match status" value="1"/>
</dbReference>
<comment type="subcellular location">
    <subcellularLocation>
        <location evidence="1">Membrane</location>
        <topology evidence="1">Multi-pass membrane protein</topology>
    </subcellularLocation>
</comment>
<keyword evidence="3 8" id="KW-0812">Transmembrane</keyword>
<name>A0ABV3UUS8_9CORY</name>
<feature type="transmembrane region" description="Helical" evidence="8">
    <location>
        <begin position="242"/>
        <end position="264"/>
    </location>
</feature>
<sequence length="558" mass="56624">MINDLSRPCTSTSGSSSAPENGPDHGVVKQKTCENTLSDGPAHFATTPPAAPMPAVTDADPDEPGRRGPLEWFRSARGPMRTVMRPAAIVAALAMIAGLWSLPEGIGFDATVTLAVFAIAVWLWSFTKIGDTYIALGAAVTLVLIGVIDADDAFEALGEDTTWLLIGAFVISGAVAASGLGVRAAVHLAAGCRTPRGLVHLLTLAVVATAFAVPATSGRAALVLPVFIALAAALGPQRRWLVVVLSLALPTVILLSAVGSYIGAGAHLITDQILDRADLGTIGYTGWLMVGMPLALASSHLAAEIVLVAGSTREQRRQRLDLSLADLAAGVPGSAPVTGPLTIHESRSMIVLVAVVCLWSTDELHGVHPAIVALLGALVITLPSWGPLGFGAALKKVPWSLLLFMAATLALGGALIDSGAAAALTGMLAGVAPGGEAAAPVFLVGVIVVSAAAHLIIQSRSARSTVLVPIVIALAPAAGADPVIAAFASTAAAGFCHTMNSSAKPMAMFATVPAEQGIPVFGDAYRLRSAALIALPTIVLIAVFALLIWPAMGLGAGA</sequence>
<feature type="domain" description="Citrate transporter-like" evidence="9">
    <location>
        <begin position="123"/>
        <end position="492"/>
    </location>
</feature>